<gene>
    <name evidence="1" type="ORF">NQ318_017865</name>
</gene>
<comment type="caution">
    <text evidence="1">The sequence shown here is derived from an EMBL/GenBank/DDBJ whole genome shotgun (WGS) entry which is preliminary data.</text>
</comment>
<dbReference type="EMBL" id="JAPWTK010000369">
    <property type="protein sequence ID" value="KAJ8941480.1"/>
    <property type="molecule type" value="Genomic_DNA"/>
</dbReference>
<organism evidence="1 2">
    <name type="scientific">Aromia moschata</name>
    <dbReference type="NCBI Taxonomy" id="1265417"/>
    <lineage>
        <taxon>Eukaryota</taxon>
        <taxon>Metazoa</taxon>
        <taxon>Ecdysozoa</taxon>
        <taxon>Arthropoda</taxon>
        <taxon>Hexapoda</taxon>
        <taxon>Insecta</taxon>
        <taxon>Pterygota</taxon>
        <taxon>Neoptera</taxon>
        <taxon>Endopterygota</taxon>
        <taxon>Coleoptera</taxon>
        <taxon>Polyphaga</taxon>
        <taxon>Cucujiformia</taxon>
        <taxon>Chrysomeloidea</taxon>
        <taxon>Cerambycidae</taxon>
        <taxon>Cerambycinae</taxon>
        <taxon>Callichromatini</taxon>
        <taxon>Aromia</taxon>
    </lineage>
</organism>
<evidence type="ECO:0000313" key="1">
    <source>
        <dbReference type="EMBL" id="KAJ8941480.1"/>
    </source>
</evidence>
<reference evidence="1" key="1">
    <citation type="journal article" date="2023" name="Insect Mol. Biol.">
        <title>Genome sequencing provides insights into the evolution of gene families encoding plant cell wall-degrading enzymes in longhorned beetles.</title>
        <authorList>
            <person name="Shin N.R."/>
            <person name="Okamura Y."/>
            <person name="Kirsch R."/>
            <person name="Pauchet Y."/>
        </authorList>
    </citation>
    <scope>NUCLEOTIDE SEQUENCE</scope>
    <source>
        <strain evidence="1">AMC_N1</strain>
    </source>
</reference>
<sequence length="199" mass="22963">MFPLPNSIETLAEDVYYPLSLPLDIFELLQLIQCHCDTEVKGVIWLTEISRTATAMETDQDESLSFLDKPNNIADLQERIREEIGKITPQMLYNVKDETYHRLGCCQQVNGRNFMSFVGKFVKLAYLWITEVIHVLVRCAQLKELLLFHKVFVKTQEPQLVTDHNNLIIVGQQISHPFSNICKVFGKFLAYQQNTISTP</sequence>
<protein>
    <submittedName>
        <fullName evidence="1">Uncharacterized protein</fullName>
    </submittedName>
</protein>
<accession>A0AAV8XSK7</accession>
<dbReference type="Proteomes" id="UP001162162">
    <property type="component" value="Unassembled WGS sequence"/>
</dbReference>
<proteinExistence type="predicted"/>
<keyword evidence="2" id="KW-1185">Reference proteome</keyword>
<evidence type="ECO:0000313" key="2">
    <source>
        <dbReference type="Proteomes" id="UP001162162"/>
    </source>
</evidence>
<dbReference type="AlphaFoldDB" id="A0AAV8XSK7"/>
<name>A0AAV8XSK7_9CUCU</name>